<organism evidence="1 2">
    <name type="scientific">Pistacia integerrima</name>
    <dbReference type="NCBI Taxonomy" id="434235"/>
    <lineage>
        <taxon>Eukaryota</taxon>
        <taxon>Viridiplantae</taxon>
        <taxon>Streptophyta</taxon>
        <taxon>Embryophyta</taxon>
        <taxon>Tracheophyta</taxon>
        <taxon>Spermatophyta</taxon>
        <taxon>Magnoliopsida</taxon>
        <taxon>eudicotyledons</taxon>
        <taxon>Gunneridae</taxon>
        <taxon>Pentapetalae</taxon>
        <taxon>rosids</taxon>
        <taxon>malvids</taxon>
        <taxon>Sapindales</taxon>
        <taxon>Anacardiaceae</taxon>
        <taxon>Pistacia</taxon>
    </lineage>
</organism>
<dbReference type="Proteomes" id="UP001163603">
    <property type="component" value="Chromosome 2"/>
</dbReference>
<protein>
    <submittedName>
        <fullName evidence="1">Uncharacterized protein</fullName>
    </submittedName>
</protein>
<gene>
    <name evidence="1" type="ORF">Pint_16885</name>
</gene>
<reference evidence="2" key="1">
    <citation type="journal article" date="2023" name="G3 (Bethesda)">
        <title>Genome assembly and association tests identify interacting loci associated with vigor, precocity, and sex in interspecific pistachio rootstocks.</title>
        <authorList>
            <person name="Palmer W."/>
            <person name="Jacygrad E."/>
            <person name="Sagayaradj S."/>
            <person name="Cavanaugh K."/>
            <person name="Han R."/>
            <person name="Bertier L."/>
            <person name="Beede B."/>
            <person name="Kafkas S."/>
            <person name="Golino D."/>
            <person name="Preece J."/>
            <person name="Michelmore R."/>
        </authorList>
    </citation>
    <scope>NUCLEOTIDE SEQUENCE [LARGE SCALE GENOMIC DNA]</scope>
</reference>
<evidence type="ECO:0000313" key="1">
    <source>
        <dbReference type="EMBL" id="KAJ0048419.1"/>
    </source>
</evidence>
<evidence type="ECO:0000313" key="2">
    <source>
        <dbReference type="Proteomes" id="UP001163603"/>
    </source>
</evidence>
<name>A0ACC0ZAI0_9ROSI</name>
<proteinExistence type="predicted"/>
<dbReference type="EMBL" id="CM047737">
    <property type="protein sequence ID" value="KAJ0048419.1"/>
    <property type="molecule type" value="Genomic_DNA"/>
</dbReference>
<keyword evidence="2" id="KW-1185">Reference proteome</keyword>
<sequence>MELKKKKQMISGNRNPIPVHSQVKKIKEEEYSSESPGGGGQQPEMRPVLRLREITSISKQLSRSPLGLASTPISVGHY</sequence>
<comment type="caution">
    <text evidence="1">The sequence shown here is derived from an EMBL/GenBank/DDBJ whole genome shotgun (WGS) entry which is preliminary data.</text>
</comment>
<accession>A0ACC0ZAI0</accession>